<accession>A0A919MAV5</accession>
<proteinExistence type="predicted"/>
<dbReference type="EMBL" id="BOMM01000045">
    <property type="protein sequence ID" value="GIE12991.1"/>
    <property type="molecule type" value="Genomic_DNA"/>
</dbReference>
<dbReference type="PANTHER" id="PTHR30204:SF0">
    <property type="entry name" value="REDOX-SENSITIVE TRANSCRIPTIONAL ACTIVATOR SOXR"/>
    <property type="match status" value="1"/>
</dbReference>
<name>A0A919MAV5_9ACTN</name>
<dbReference type="PROSITE" id="PS50937">
    <property type="entry name" value="HTH_MERR_2"/>
    <property type="match status" value="1"/>
</dbReference>
<dbReference type="GO" id="GO:0003700">
    <property type="term" value="F:DNA-binding transcription factor activity"/>
    <property type="evidence" value="ECO:0007669"/>
    <property type="project" value="InterPro"/>
</dbReference>
<gene>
    <name evidence="3" type="ORF">Afe05nite_48310</name>
</gene>
<evidence type="ECO:0000259" key="2">
    <source>
        <dbReference type="PROSITE" id="PS50937"/>
    </source>
</evidence>
<keyword evidence="4" id="KW-1185">Reference proteome</keyword>
<dbReference type="InterPro" id="IPR009061">
    <property type="entry name" value="DNA-bd_dom_put_sf"/>
</dbReference>
<keyword evidence="1" id="KW-0238">DNA-binding</keyword>
<evidence type="ECO:0000313" key="3">
    <source>
        <dbReference type="EMBL" id="GIE12991.1"/>
    </source>
</evidence>
<reference evidence="3" key="1">
    <citation type="submission" date="2021-01" db="EMBL/GenBank/DDBJ databases">
        <title>Whole genome shotgun sequence of Actinoplanes ferrugineus NBRC 15555.</title>
        <authorList>
            <person name="Komaki H."/>
            <person name="Tamura T."/>
        </authorList>
    </citation>
    <scope>NUCLEOTIDE SEQUENCE</scope>
    <source>
        <strain evidence="3">NBRC 15555</strain>
    </source>
</reference>
<dbReference type="Gene3D" id="1.10.1660.10">
    <property type="match status" value="1"/>
</dbReference>
<dbReference type="SMART" id="SM00422">
    <property type="entry name" value="HTH_MERR"/>
    <property type="match status" value="1"/>
</dbReference>
<dbReference type="PRINTS" id="PR00040">
    <property type="entry name" value="HTHMERR"/>
</dbReference>
<dbReference type="Proteomes" id="UP000598174">
    <property type="component" value="Unassembled WGS sequence"/>
</dbReference>
<dbReference type="PROSITE" id="PS00552">
    <property type="entry name" value="HTH_MERR_1"/>
    <property type="match status" value="1"/>
</dbReference>
<dbReference type="RefSeq" id="WP_203819445.1">
    <property type="nucleotide sequence ID" value="NZ_BAAABP010000063.1"/>
</dbReference>
<dbReference type="AlphaFoldDB" id="A0A919MAV5"/>
<protein>
    <recommendedName>
        <fullName evidence="2">HTH merR-type domain-containing protein</fullName>
    </recommendedName>
</protein>
<dbReference type="InterPro" id="IPR047057">
    <property type="entry name" value="MerR_fam"/>
</dbReference>
<dbReference type="InterPro" id="IPR000551">
    <property type="entry name" value="MerR-type_HTH_dom"/>
</dbReference>
<sequence length="120" mass="12998">MTITAYTKTVGEVAAQSGVAASAVRFYEQHGVVAAVRTQGDQRRFDESAACRIRVARMAQRVGLTVREIAEVFATLPRDPQPADWARVAEALVTEAEARTAALRDQLAAMRWGARPGDLA</sequence>
<dbReference type="GO" id="GO:0003677">
    <property type="term" value="F:DNA binding"/>
    <property type="evidence" value="ECO:0007669"/>
    <property type="project" value="UniProtKB-KW"/>
</dbReference>
<evidence type="ECO:0000256" key="1">
    <source>
        <dbReference type="ARBA" id="ARBA00023125"/>
    </source>
</evidence>
<dbReference type="SUPFAM" id="SSF46955">
    <property type="entry name" value="Putative DNA-binding domain"/>
    <property type="match status" value="1"/>
</dbReference>
<dbReference type="PANTHER" id="PTHR30204">
    <property type="entry name" value="REDOX-CYCLING DRUG-SENSING TRANSCRIPTIONAL ACTIVATOR SOXR"/>
    <property type="match status" value="1"/>
</dbReference>
<dbReference type="Pfam" id="PF13411">
    <property type="entry name" value="MerR_1"/>
    <property type="match status" value="1"/>
</dbReference>
<comment type="caution">
    <text evidence="3">The sequence shown here is derived from an EMBL/GenBank/DDBJ whole genome shotgun (WGS) entry which is preliminary data.</text>
</comment>
<organism evidence="3 4">
    <name type="scientific">Paractinoplanes ferrugineus</name>
    <dbReference type="NCBI Taxonomy" id="113564"/>
    <lineage>
        <taxon>Bacteria</taxon>
        <taxon>Bacillati</taxon>
        <taxon>Actinomycetota</taxon>
        <taxon>Actinomycetes</taxon>
        <taxon>Micromonosporales</taxon>
        <taxon>Micromonosporaceae</taxon>
        <taxon>Paractinoplanes</taxon>
    </lineage>
</organism>
<feature type="domain" description="HTH merR-type" evidence="2">
    <location>
        <begin position="9"/>
        <end position="75"/>
    </location>
</feature>
<evidence type="ECO:0000313" key="4">
    <source>
        <dbReference type="Proteomes" id="UP000598174"/>
    </source>
</evidence>